<dbReference type="Proteomes" id="UP000001822">
    <property type="component" value="Chromosome"/>
</dbReference>
<name>A0A6N4SSJ7_CYTH3</name>
<evidence type="ECO:0000313" key="1">
    <source>
        <dbReference type="EMBL" id="ABG59380.1"/>
    </source>
</evidence>
<keyword evidence="2" id="KW-1185">Reference proteome</keyword>
<dbReference type="EMBL" id="CP000383">
    <property type="protein sequence ID" value="ABG59380.1"/>
    <property type="molecule type" value="Genomic_DNA"/>
</dbReference>
<dbReference type="RefSeq" id="WP_011585497.1">
    <property type="nucleotide sequence ID" value="NC_008255.1"/>
</dbReference>
<accession>A0A6N4SSJ7</accession>
<dbReference type="AlphaFoldDB" id="A0A6N4SSJ7"/>
<dbReference type="KEGG" id="chu:CHU_2117"/>
<dbReference type="SUPFAM" id="SSF53901">
    <property type="entry name" value="Thiolase-like"/>
    <property type="match status" value="1"/>
</dbReference>
<evidence type="ECO:0000313" key="2">
    <source>
        <dbReference type="Proteomes" id="UP000001822"/>
    </source>
</evidence>
<evidence type="ECO:0008006" key="3">
    <source>
        <dbReference type="Google" id="ProtNLM"/>
    </source>
</evidence>
<dbReference type="InterPro" id="IPR016039">
    <property type="entry name" value="Thiolase-like"/>
</dbReference>
<dbReference type="OrthoDB" id="1071350at2"/>
<sequence>MAYIISGFCRIKVEPSQPDFVSIETAEGKELVKNDPAALYSHLGLEYPKYFKMDTLSKYGILAAEKIIKKRDIKAAYLDTDIGIVISNASGSLDTDIEFQKTITNKENFFPSPAIFVYTLSNIVMGEICIKYKIKGENMFFLSESIQAELLKSYTVQLFNKKTIKAALVGWIDYSQGKPDVLLVLVEQGLGNNSSEIEFTARQIELLYR</sequence>
<reference evidence="1 2" key="1">
    <citation type="journal article" date="2007" name="Appl. Environ. Microbiol.">
        <title>Genome sequence of the cellulolytic gliding bacterium Cytophaga hutchinsonii.</title>
        <authorList>
            <person name="Xie G."/>
            <person name="Bruce D.C."/>
            <person name="Challacombe J.F."/>
            <person name="Chertkov O."/>
            <person name="Detter J.C."/>
            <person name="Gilna P."/>
            <person name="Han C.S."/>
            <person name="Lucas S."/>
            <person name="Misra M."/>
            <person name="Myers G.L."/>
            <person name="Richardson P."/>
            <person name="Tapia R."/>
            <person name="Thayer N."/>
            <person name="Thompson L.S."/>
            <person name="Brettin T.S."/>
            <person name="Henrissat B."/>
            <person name="Wilson D.B."/>
            <person name="McBride M.J."/>
        </authorList>
    </citation>
    <scope>NUCLEOTIDE SEQUENCE [LARGE SCALE GENOMIC DNA]</scope>
    <source>
        <strain evidence="2">ATCC 33406 / DSM 1761 / CIP 103989 / NBRC 15051 / NCIMB 9469 / D465</strain>
    </source>
</reference>
<dbReference type="GO" id="GO:0016746">
    <property type="term" value="F:acyltransferase activity"/>
    <property type="evidence" value="ECO:0007669"/>
    <property type="project" value="InterPro"/>
</dbReference>
<protein>
    <recommendedName>
        <fullName evidence="3">Beta-ketoacyl synthase N-terminal domain-containing protein</fullName>
    </recommendedName>
</protein>
<organism evidence="1 2">
    <name type="scientific">Cytophaga hutchinsonii (strain ATCC 33406 / DSM 1761 / CIP 103989 / NBRC 15051 / NCIMB 9469 / D465)</name>
    <dbReference type="NCBI Taxonomy" id="269798"/>
    <lineage>
        <taxon>Bacteria</taxon>
        <taxon>Pseudomonadati</taxon>
        <taxon>Bacteroidota</taxon>
        <taxon>Cytophagia</taxon>
        <taxon>Cytophagales</taxon>
        <taxon>Cytophagaceae</taxon>
        <taxon>Cytophaga</taxon>
    </lineage>
</organism>
<gene>
    <name evidence="1" type="ordered locus">CHU_2117</name>
</gene>
<proteinExistence type="predicted"/>